<evidence type="ECO:0000313" key="6">
    <source>
        <dbReference type="Proteomes" id="UP000077748"/>
    </source>
</evidence>
<dbReference type="PANTHER" id="PTHR43537:SF44">
    <property type="entry name" value="GNTR FAMILY REGULATORY PROTEIN"/>
    <property type="match status" value="1"/>
</dbReference>
<evidence type="ECO:0000313" key="5">
    <source>
        <dbReference type="EMBL" id="ANI17565.1"/>
    </source>
</evidence>
<keyword evidence="1" id="KW-0805">Transcription regulation</keyword>
<dbReference type="Gene3D" id="1.10.10.10">
    <property type="entry name" value="Winged helix-like DNA-binding domain superfamily/Winged helix DNA-binding domain"/>
    <property type="match status" value="1"/>
</dbReference>
<dbReference type="GO" id="GO:0003700">
    <property type="term" value="F:DNA-binding transcription factor activity"/>
    <property type="evidence" value="ECO:0007669"/>
    <property type="project" value="InterPro"/>
</dbReference>
<dbReference type="InterPro" id="IPR036390">
    <property type="entry name" value="WH_DNA-bd_sf"/>
</dbReference>
<dbReference type="GO" id="GO:0003677">
    <property type="term" value="F:DNA binding"/>
    <property type="evidence" value="ECO:0007669"/>
    <property type="project" value="UniProtKB-KW"/>
</dbReference>
<dbReference type="RefSeq" id="WP_064584470.1">
    <property type="nucleotide sequence ID" value="NZ_CP015878.1"/>
</dbReference>
<keyword evidence="2" id="KW-0238">DNA-binding</keyword>
<proteinExistence type="predicted"/>
<feature type="domain" description="HTH gntR-type" evidence="4">
    <location>
        <begin position="18"/>
        <end position="88"/>
    </location>
</feature>
<accession>A0A1A9KJ51</accession>
<dbReference type="PRINTS" id="PR00035">
    <property type="entry name" value="HTHGNTR"/>
</dbReference>
<dbReference type="InterPro" id="IPR011711">
    <property type="entry name" value="GntR_C"/>
</dbReference>
<dbReference type="PANTHER" id="PTHR43537">
    <property type="entry name" value="TRANSCRIPTIONAL REGULATOR, GNTR FAMILY"/>
    <property type="match status" value="1"/>
</dbReference>
<dbReference type="AlphaFoldDB" id="A0A1A9KJ51"/>
<dbReference type="EMBL" id="CP015878">
    <property type="protein sequence ID" value="ANI17565.1"/>
    <property type="molecule type" value="Genomic_DNA"/>
</dbReference>
<dbReference type="Pfam" id="PF00392">
    <property type="entry name" value="GntR"/>
    <property type="match status" value="1"/>
</dbReference>
<dbReference type="SMART" id="SM00345">
    <property type="entry name" value="HTH_GNTR"/>
    <property type="match status" value="1"/>
</dbReference>
<dbReference type="SMART" id="SM00895">
    <property type="entry name" value="FCD"/>
    <property type="match status" value="1"/>
</dbReference>
<evidence type="ECO:0000256" key="1">
    <source>
        <dbReference type="ARBA" id="ARBA00023015"/>
    </source>
</evidence>
<dbReference type="SUPFAM" id="SSF46785">
    <property type="entry name" value="Winged helix' DNA-binding domain"/>
    <property type="match status" value="1"/>
</dbReference>
<dbReference type="InterPro" id="IPR000524">
    <property type="entry name" value="Tscrpt_reg_HTH_GntR"/>
</dbReference>
<gene>
    <name evidence="5" type="ORF">A9C11_27850</name>
</gene>
<dbReference type="PROSITE" id="PS50949">
    <property type="entry name" value="HTH_GNTR"/>
    <property type="match status" value="1"/>
</dbReference>
<name>A0A1A9KJ51_9PSED</name>
<dbReference type="InterPro" id="IPR008920">
    <property type="entry name" value="TF_FadR/GntR_C"/>
</dbReference>
<dbReference type="CDD" id="cd07377">
    <property type="entry name" value="WHTH_GntR"/>
    <property type="match status" value="1"/>
</dbReference>
<protein>
    <submittedName>
        <fullName evidence="5">GntR family transcriptional regulator</fullName>
    </submittedName>
</protein>
<reference evidence="5 6" key="1">
    <citation type="submission" date="2016-05" db="EMBL/GenBank/DDBJ databases">
        <title>Genome Sequence of Pseudomonas citronellolis Strain SJTE-3, an Estrogens and Persistent Organic Pollutants degradation strain.</title>
        <authorList>
            <person name="Liang R."/>
        </authorList>
    </citation>
    <scope>NUCLEOTIDE SEQUENCE [LARGE SCALE GENOMIC DNA]</scope>
    <source>
        <strain evidence="5 6">SJTE-3</strain>
    </source>
</reference>
<dbReference type="InterPro" id="IPR036388">
    <property type="entry name" value="WH-like_DNA-bd_sf"/>
</dbReference>
<dbReference type="Pfam" id="PF07729">
    <property type="entry name" value="FCD"/>
    <property type="match status" value="1"/>
</dbReference>
<keyword evidence="3" id="KW-0804">Transcription</keyword>
<evidence type="ECO:0000259" key="4">
    <source>
        <dbReference type="PROSITE" id="PS50949"/>
    </source>
</evidence>
<sequence length="249" mass="27464">MNGSSPTAPGPFIRLRQEGRTEEVVRRLMDAIDLGLFAEGQQLPSETELAMQFGVATVTLREALAYLRQRGVIETRRGRNGGSFIRAIEEIPAEIVLSRLDELSTIDLRDLCDEHIAISGTAARLAARRASREHHQHLAQYIEALGKAGTRHERRRADARFHIEIAVASQSVRLTHAEIRLQAEIGELLWLPVPGAPGVETIQQEHASIREAIVAGDPNLAGALVEAHVNRGIKRLIDMKLELLAQEAP</sequence>
<organism evidence="5 6">
    <name type="scientific">Pseudomonas citronellolis</name>
    <dbReference type="NCBI Taxonomy" id="53408"/>
    <lineage>
        <taxon>Bacteria</taxon>
        <taxon>Pseudomonadati</taxon>
        <taxon>Pseudomonadota</taxon>
        <taxon>Gammaproteobacteria</taxon>
        <taxon>Pseudomonadales</taxon>
        <taxon>Pseudomonadaceae</taxon>
        <taxon>Pseudomonas</taxon>
    </lineage>
</organism>
<dbReference type="Gene3D" id="1.20.120.530">
    <property type="entry name" value="GntR ligand-binding domain-like"/>
    <property type="match status" value="1"/>
</dbReference>
<dbReference type="SUPFAM" id="SSF48008">
    <property type="entry name" value="GntR ligand-binding domain-like"/>
    <property type="match status" value="1"/>
</dbReference>
<evidence type="ECO:0000256" key="2">
    <source>
        <dbReference type="ARBA" id="ARBA00023125"/>
    </source>
</evidence>
<dbReference type="Proteomes" id="UP000077748">
    <property type="component" value="Chromosome"/>
</dbReference>
<evidence type="ECO:0000256" key="3">
    <source>
        <dbReference type="ARBA" id="ARBA00023163"/>
    </source>
</evidence>